<reference evidence="1" key="1">
    <citation type="submission" date="2013-07" db="EMBL/GenBank/DDBJ databases">
        <title>The genome of Eucalyptus grandis.</title>
        <authorList>
            <person name="Schmutz J."/>
            <person name="Hayes R."/>
            <person name="Myburg A."/>
            <person name="Tuskan G."/>
            <person name="Grattapaglia D."/>
            <person name="Rokhsar D.S."/>
        </authorList>
    </citation>
    <scope>NUCLEOTIDE SEQUENCE</scope>
    <source>
        <tissue evidence="1">Leaf extractions</tissue>
    </source>
</reference>
<dbReference type="AlphaFoldDB" id="A0A059CK84"/>
<proteinExistence type="predicted"/>
<organism evidence="1">
    <name type="scientific">Eucalyptus grandis</name>
    <name type="common">Flooded gum</name>
    <dbReference type="NCBI Taxonomy" id="71139"/>
    <lineage>
        <taxon>Eukaryota</taxon>
        <taxon>Viridiplantae</taxon>
        <taxon>Streptophyta</taxon>
        <taxon>Embryophyta</taxon>
        <taxon>Tracheophyta</taxon>
        <taxon>Spermatophyta</taxon>
        <taxon>Magnoliopsida</taxon>
        <taxon>eudicotyledons</taxon>
        <taxon>Gunneridae</taxon>
        <taxon>Pentapetalae</taxon>
        <taxon>rosids</taxon>
        <taxon>malvids</taxon>
        <taxon>Myrtales</taxon>
        <taxon>Myrtaceae</taxon>
        <taxon>Myrtoideae</taxon>
        <taxon>Eucalypteae</taxon>
        <taxon>Eucalyptus</taxon>
    </lineage>
</organism>
<evidence type="ECO:0000313" key="1">
    <source>
        <dbReference type="EMBL" id="KCW78858.1"/>
    </source>
</evidence>
<name>A0A059CK84_EUCGR</name>
<gene>
    <name evidence="1" type="ORF">EUGRSUZ_C00298</name>
</gene>
<accession>A0A059CK84</accession>
<protein>
    <submittedName>
        <fullName evidence="1">Uncharacterized protein</fullName>
    </submittedName>
</protein>
<dbReference type="EMBL" id="KK198755">
    <property type="protein sequence ID" value="KCW78858.1"/>
    <property type="molecule type" value="Genomic_DNA"/>
</dbReference>
<sequence>MSNGKFEILRAHLIRGKAIVPTGHGALTIFYHWIEMQLISAVQHISTKMVVIFYSSNHNKCKGALSNIFQFPLAKN</sequence>
<dbReference type="Gramene" id="KCW78858">
    <property type="protein sequence ID" value="KCW78858"/>
    <property type="gene ID" value="EUGRSUZ_C00298"/>
</dbReference>
<dbReference type="InParanoid" id="A0A059CK84"/>